<evidence type="ECO:0000313" key="2">
    <source>
        <dbReference type="EMBL" id="KGN87277.1"/>
    </source>
</evidence>
<accession>A0A0A2FB30</accession>
<reference evidence="2 3" key="1">
    <citation type="submission" date="2014-08" db="EMBL/GenBank/DDBJ databases">
        <title>Porphyromonas gulae strain:COT-052_OH1451 Genome sequencing.</title>
        <authorList>
            <person name="Wallis C."/>
            <person name="Deusch O."/>
            <person name="O'Flynn C."/>
            <person name="Davis I."/>
            <person name="Jospin G."/>
            <person name="Darling A.E."/>
            <person name="Coil D.A."/>
            <person name="Alexiev A."/>
            <person name="Horsfall A."/>
            <person name="Kirkwood N."/>
            <person name="Harris S."/>
            <person name="Eisen J.A."/>
        </authorList>
    </citation>
    <scope>NUCLEOTIDE SEQUENCE [LARGE SCALE GENOMIC DNA]</scope>
    <source>
        <strain evidence="3">COT-052 OH1451</strain>
    </source>
</reference>
<gene>
    <name evidence="2" type="ORF">HR08_02445</name>
</gene>
<proteinExistence type="predicted"/>
<dbReference type="OrthoDB" id="5480631at2"/>
<organism evidence="2 3">
    <name type="scientific">Porphyromonas gulae</name>
    <dbReference type="NCBI Taxonomy" id="111105"/>
    <lineage>
        <taxon>Bacteria</taxon>
        <taxon>Pseudomonadati</taxon>
        <taxon>Bacteroidota</taxon>
        <taxon>Bacteroidia</taxon>
        <taxon>Bacteroidales</taxon>
        <taxon>Porphyromonadaceae</taxon>
        <taxon>Porphyromonas</taxon>
    </lineage>
</organism>
<evidence type="ECO:0000313" key="3">
    <source>
        <dbReference type="Proteomes" id="UP000030130"/>
    </source>
</evidence>
<dbReference type="AlphaFoldDB" id="A0A0A2FB30"/>
<keyword evidence="1" id="KW-0732">Signal</keyword>
<dbReference type="InterPro" id="IPR046070">
    <property type="entry name" value="DUF6029"/>
</dbReference>
<dbReference type="eggNOG" id="ENOG502Z85N">
    <property type="taxonomic scope" value="Bacteria"/>
</dbReference>
<feature type="signal peptide" evidence="1">
    <location>
        <begin position="1"/>
        <end position="20"/>
    </location>
</feature>
<feature type="chain" id="PRO_5001987395" evidence="1">
    <location>
        <begin position="21"/>
        <end position="586"/>
    </location>
</feature>
<protein>
    <submittedName>
        <fullName evidence="2">Uncharacterized protein</fullName>
    </submittedName>
</protein>
<evidence type="ECO:0000256" key="1">
    <source>
        <dbReference type="SAM" id="SignalP"/>
    </source>
</evidence>
<sequence>MTRKLIMLLALVPAASVVFAAPADSTDTSDNRILTSMRSSTLNKATAQETDSEDKWQPMRANFSIQSDMLLSTAKESKNTWFGNSYIMGILKNNYLEFGARFEDLYKPLPGHEPEVGRGIPHMYVKGNYRWAELTMGDFYDQFGSGMVFRTYEERNLGIDNAVRGGRVVLAPFDGVRLKAIAGQQRNYFDRTGKVFNSDRGYLLGSDLELNVERWSSAMRDNDYHLTIGGSFVSKHEADEDIYVGVGEDRKRLNLPLNVPIMGIRTNFQKGGLALYAEYGYKYNDPSADNDYIYHDGQAALLSASYSKKGMSVLLQAKRCENFAFRSKRSAQLTPLMINYMPAFTQAHTYTLAAIYPYATQPQGEWAFQGELRYNFARRTALGGRYGTGLRINVSHVRGLDKKMLKENPDELIGTDGYTASFFGMGDLYYSDIDVEITKKVSPGFNFTLTYLNQIYNNMVLHGAAGEKHEKIYANIFVYDGKYKLSNKVALRTELQYLHTKQDQGDWIYGMAELSILPSLMLSLSEQYNIGETKKHYVMGAITYTHGAHRVAFSAGKTRAGMNCSGGVCRVVPETQGFYLSYSTNL</sequence>
<dbReference type="Proteomes" id="UP000030130">
    <property type="component" value="Unassembled WGS sequence"/>
</dbReference>
<dbReference type="STRING" id="111105.HR09_03150"/>
<dbReference type="EMBL" id="JRAI01000015">
    <property type="protein sequence ID" value="KGN87277.1"/>
    <property type="molecule type" value="Genomic_DNA"/>
</dbReference>
<dbReference type="Pfam" id="PF19494">
    <property type="entry name" value="DUF6029"/>
    <property type="match status" value="1"/>
</dbReference>
<comment type="caution">
    <text evidence="2">The sequence shown here is derived from an EMBL/GenBank/DDBJ whole genome shotgun (WGS) entry which is preliminary data.</text>
</comment>
<name>A0A0A2FB30_9PORP</name>
<dbReference type="RefSeq" id="WP_018965156.1">
    <property type="nucleotide sequence ID" value="NZ_JQJE01000033.1"/>
</dbReference>